<sequence length="75" mass="8898">MFLRMLLVLLASRFPRRGRIFLLKRGIGTWWYGYGEILRAGVHWVSWDIQYTRRSVAPCSPILVQKIHLIVFPLQ</sequence>
<keyword evidence="3" id="KW-1185">Reference proteome</keyword>
<gene>
    <name evidence="2" type="ORF">BDQ12DRAFT_693374</name>
</gene>
<evidence type="ECO:0000313" key="2">
    <source>
        <dbReference type="EMBL" id="TFK31860.1"/>
    </source>
</evidence>
<proteinExistence type="predicted"/>
<evidence type="ECO:0008006" key="4">
    <source>
        <dbReference type="Google" id="ProtNLM"/>
    </source>
</evidence>
<dbReference type="Proteomes" id="UP000308652">
    <property type="component" value="Unassembled WGS sequence"/>
</dbReference>
<keyword evidence="1" id="KW-0732">Signal</keyword>
<accession>A0A5C3LGH2</accession>
<dbReference type="AlphaFoldDB" id="A0A5C3LGH2"/>
<feature type="chain" id="PRO_5023140397" description="Secreted protein" evidence="1">
    <location>
        <begin position="19"/>
        <end position="75"/>
    </location>
</feature>
<evidence type="ECO:0000313" key="3">
    <source>
        <dbReference type="Proteomes" id="UP000308652"/>
    </source>
</evidence>
<name>A0A5C3LGH2_9AGAR</name>
<organism evidence="2 3">
    <name type="scientific">Crucibulum laeve</name>
    <dbReference type="NCBI Taxonomy" id="68775"/>
    <lineage>
        <taxon>Eukaryota</taxon>
        <taxon>Fungi</taxon>
        <taxon>Dikarya</taxon>
        <taxon>Basidiomycota</taxon>
        <taxon>Agaricomycotina</taxon>
        <taxon>Agaricomycetes</taxon>
        <taxon>Agaricomycetidae</taxon>
        <taxon>Agaricales</taxon>
        <taxon>Agaricineae</taxon>
        <taxon>Nidulariaceae</taxon>
        <taxon>Crucibulum</taxon>
    </lineage>
</organism>
<protein>
    <recommendedName>
        <fullName evidence="4">Secreted protein</fullName>
    </recommendedName>
</protein>
<reference evidence="2 3" key="1">
    <citation type="journal article" date="2019" name="Nat. Ecol. Evol.">
        <title>Megaphylogeny resolves global patterns of mushroom evolution.</title>
        <authorList>
            <person name="Varga T."/>
            <person name="Krizsan K."/>
            <person name="Foldi C."/>
            <person name="Dima B."/>
            <person name="Sanchez-Garcia M."/>
            <person name="Sanchez-Ramirez S."/>
            <person name="Szollosi G.J."/>
            <person name="Szarkandi J.G."/>
            <person name="Papp V."/>
            <person name="Albert L."/>
            <person name="Andreopoulos W."/>
            <person name="Angelini C."/>
            <person name="Antonin V."/>
            <person name="Barry K.W."/>
            <person name="Bougher N.L."/>
            <person name="Buchanan P."/>
            <person name="Buyck B."/>
            <person name="Bense V."/>
            <person name="Catcheside P."/>
            <person name="Chovatia M."/>
            <person name="Cooper J."/>
            <person name="Damon W."/>
            <person name="Desjardin D."/>
            <person name="Finy P."/>
            <person name="Geml J."/>
            <person name="Haridas S."/>
            <person name="Hughes K."/>
            <person name="Justo A."/>
            <person name="Karasinski D."/>
            <person name="Kautmanova I."/>
            <person name="Kiss B."/>
            <person name="Kocsube S."/>
            <person name="Kotiranta H."/>
            <person name="LaButti K.M."/>
            <person name="Lechner B.E."/>
            <person name="Liimatainen K."/>
            <person name="Lipzen A."/>
            <person name="Lukacs Z."/>
            <person name="Mihaltcheva S."/>
            <person name="Morgado L.N."/>
            <person name="Niskanen T."/>
            <person name="Noordeloos M.E."/>
            <person name="Ohm R.A."/>
            <person name="Ortiz-Santana B."/>
            <person name="Ovrebo C."/>
            <person name="Racz N."/>
            <person name="Riley R."/>
            <person name="Savchenko A."/>
            <person name="Shiryaev A."/>
            <person name="Soop K."/>
            <person name="Spirin V."/>
            <person name="Szebenyi C."/>
            <person name="Tomsovsky M."/>
            <person name="Tulloss R.E."/>
            <person name="Uehling J."/>
            <person name="Grigoriev I.V."/>
            <person name="Vagvolgyi C."/>
            <person name="Papp T."/>
            <person name="Martin F.M."/>
            <person name="Miettinen O."/>
            <person name="Hibbett D.S."/>
            <person name="Nagy L.G."/>
        </authorList>
    </citation>
    <scope>NUCLEOTIDE SEQUENCE [LARGE SCALE GENOMIC DNA]</scope>
    <source>
        <strain evidence="2 3">CBS 166.37</strain>
    </source>
</reference>
<dbReference type="EMBL" id="ML213700">
    <property type="protein sequence ID" value="TFK31860.1"/>
    <property type="molecule type" value="Genomic_DNA"/>
</dbReference>
<feature type="signal peptide" evidence="1">
    <location>
        <begin position="1"/>
        <end position="18"/>
    </location>
</feature>
<evidence type="ECO:0000256" key="1">
    <source>
        <dbReference type="SAM" id="SignalP"/>
    </source>
</evidence>